<evidence type="ECO:0000313" key="2">
    <source>
        <dbReference type="Proteomes" id="UP001150603"/>
    </source>
</evidence>
<name>A0ACC1JFV5_9FUNG</name>
<organism evidence="1 2">
    <name type="scientific">Linderina macrospora</name>
    <dbReference type="NCBI Taxonomy" id="4868"/>
    <lineage>
        <taxon>Eukaryota</taxon>
        <taxon>Fungi</taxon>
        <taxon>Fungi incertae sedis</taxon>
        <taxon>Zoopagomycota</taxon>
        <taxon>Kickxellomycotina</taxon>
        <taxon>Kickxellomycetes</taxon>
        <taxon>Kickxellales</taxon>
        <taxon>Kickxellaceae</taxon>
        <taxon>Linderina</taxon>
    </lineage>
</organism>
<dbReference type="EMBL" id="JANBPW010000297">
    <property type="protein sequence ID" value="KAJ1950050.1"/>
    <property type="molecule type" value="Genomic_DNA"/>
</dbReference>
<accession>A0ACC1JFV5</accession>
<gene>
    <name evidence="1" type="primary">LTV1_1</name>
    <name evidence="1" type="ORF">FBU59_000858</name>
</gene>
<sequence length="179" mass="21232">LSTVRNAMLKEGQGVDESRKELLEKGLEMIEEANERAANDDYADLDAQFQEKQRVPWDCQTILTTYSTLDNHPATIHEKRAPRIKVSRKTGFPMVENPDEENEKKEEEEEEEQEERINKGEARSKGETKEEKRLRKQQLKEAKRDRREQKRETQGVFAEKRDRKMQSRKDRAQYVIHMD</sequence>
<dbReference type="Proteomes" id="UP001150603">
    <property type="component" value="Unassembled WGS sequence"/>
</dbReference>
<feature type="non-terminal residue" evidence="1">
    <location>
        <position position="1"/>
    </location>
</feature>
<comment type="caution">
    <text evidence="1">The sequence shown here is derived from an EMBL/GenBank/DDBJ whole genome shotgun (WGS) entry which is preliminary data.</text>
</comment>
<protein>
    <submittedName>
        <fullName evidence="1">Protein ltv1</fullName>
    </submittedName>
</protein>
<reference evidence="1" key="1">
    <citation type="submission" date="2022-07" db="EMBL/GenBank/DDBJ databases">
        <title>Phylogenomic reconstructions and comparative analyses of Kickxellomycotina fungi.</title>
        <authorList>
            <person name="Reynolds N.K."/>
            <person name="Stajich J.E."/>
            <person name="Barry K."/>
            <person name="Grigoriev I.V."/>
            <person name="Crous P."/>
            <person name="Smith M.E."/>
        </authorList>
    </citation>
    <scope>NUCLEOTIDE SEQUENCE</scope>
    <source>
        <strain evidence="1">NRRL 5244</strain>
    </source>
</reference>
<keyword evidence="2" id="KW-1185">Reference proteome</keyword>
<proteinExistence type="predicted"/>
<evidence type="ECO:0000313" key="1">
    <source>
        <dbReference type="EMBL" id="KAJ1950050.1"/>
    </source>
</evidence>